<accession>A0ACB8TAQ8</accession>
<protein>
    <submittedName>
        <fullName evidence="1">Uncharacterized protein</fullName>
    </submittedName>
</protein>
<organism evidence="1 2">
    <name type="scientific">Artomyces pyxidatus</name>
    <dbReference type="NCBI Taxonomy" id="48021"/>
    <lineage>
        <taxon>Eukaryota</taxon>
        <taxon>Fungi</taxon>
        <taxon>Dikarya</taxon>
        <taxon>Basidiomycota</taxon>
        <taxon>Agaricomycotina</taxon>
        <taxon>Agaricomycetes</taxon>
        <taxon>Russulales</taxon>
        <taxon>Auriscalpiaceae</taxon>
        <taxon>Artomyces</taxon>
    </lineage>
</organism>
<gene>
    <name evidence="1" type="ORF">BV25DRAFT_1707996</name>
</gene>
<keyword evidence="2" id="KW-1185">Reference proteome</keyword>
<comment type="caution">
    <text evidence="1">The sequence shown here is derived from an EMBL/GenBank/DDBJ whole genome shotgun (WGS) entry which is preliminary data.</text>
</comment>
<name>A0ACB8TAQ8_9AGAM</name>
<evidence type="ECO:0000313" key="2">
    <source>
        <dbReference type="Proteomes" id="UP000814140"/>
    </source>
</evidence>
<reference evidence="1" key="2">
    <citation type="journal article" date="2022" name="New Phytol.">
        <title>Evolutionary transition to the ectomycorrhizal habit in the genomes of a hyperdiverse lineage of mushroom-forming fungi.</title>
        <authorList>
            <person name="Looney B."/>
            <person name="Miyauchi S."/>
            <person name="Morin E."/>
            <person name="Drula E."/>
            <person name="Courty P.E."/>
            <person name="Kohler A."/>
            <person name="Kuo A."/>
            <person name="LaButti K."/>
            <person name="Pangilinan J."/>
            <person name="Lipzen A."/>
            <person name="Riley R."/>
            <person name="Andreopoulos W."/>
            <person name="He G."/>
            <person name="Johnson J."/>
            <person name="Nolan M."/>
            <person name="Tritt A."/>
            <person name="Barry K.W."/>
            <person name="Grigoriev I.V."/>
            <person name="Nagy L.G."/>
            <person name="Hibbett D."/>
            <person name="Henrissat B."/>
            <person name="Matheny P.B."/>
            <person name="Labbe J."/>
            <person name="Martin F.M."/>
        </authorList>
    </citation>
    <scope>NUCLEOTIDE SEQUENCE</scope>
    <source>
        <strain evidence="1">HHB10654</strain>
    </source>
</reference>
<dbReference type="Proteomes" id="UP000814140">
    <property type="component" value="Unassembled WGS sequence"/>
</dbReference>
<reference evidence="1" key="1">
    <citation type="submission" date="2021-03" db="EMBL/GenBank/DDBJ databases">
        <authorList>
            <consortium name="DOE Joint Genome Institute"/>
            <person name="Ahrendt S."/>
            <person name="Looney B.P."/>
            <person name="Miyauchi S."/>
            <person name="Morin E."/>
            <person name="Drula E."/>
            <person name="Courty P.E."/>
            <person name="Chicoki N."/>
            <person name="Fauchery L."/>
            <person name="Kohler A."/>
            <person name="Kuo A."/>
            <person name="Labutti K."/>
            <person name="Pangilinan J."/>
            <person name="Lipzen A."/>
            <person name="Riley R."/>
            <person name="Andreopoulos W."/>
            <person name="He G."/>
            <person name="Johnson J."/>
            <person name="Barry K.W."/>
            <person name="Grigoriev I.V."/>
            <person name="Nagy L."/>
            <person name="Hibbett D."/>
            <person name="Henrissat B."/>
            <person name="Matheny P.B."/>
            <person name="Labbe J."/>
            <person name="Martin F."/>
        </authorList>
    </citation>
    <scope>NUCLEOTIDE SEQUENCE</scope>
    <source>
        <strain evidence="1">HHB10654</strain>
    </source>
</reference>
<dbReference type="EMBL" id="MU277195">
    <property type="protein sequence ID" value="KAI0065579.1"/>
    <property type="molecule type" value="Genomic_DNA"/>
</dbReference>
<sequence>MGKQKSHLRRQFHSITRFRCITALLASNDSSPTAVLPLSTIISTSPTTLCVVDWPMTQVSSSDSELPVSFSSLYLHLRYRCRHDWDSRQRHRQLRIVFSTYRRTPQCTNIWNTILLWISLVFWSFVIENMLLVFDAC</sequence>
<proteinExistence type="predicted"/>
<evidence type="ECO:0000313" key="1">
    <source>
        <dbReference type="EMBL" id="KAI0065579.1"/>
    </source>
</evidence>